<accession>A0A0W8E4S4</accession>
<dbReference type="NCBIfam" id="TIGR02872">
    <property type="entry name" value="spore_ytvI"/>
    <property type="match status" value="1"/>
</dbReference>
<feature type="transmembrane region" description="Helical" evidence="6">
    <location>
        <begin position="12"/>
        <end position="36"/>
    </location>
</feature>
<evidence type="ECO:0000256" key="2">
    <source>
        <dbReference type="ARBA" id="ARBA00009773"/>
    </source>
</evidence>
<evidence type="ECO:0000256" key="1">
    <source>
        <dbReference type="ARBA" id="ARBA00004141"/>
    </source>
</evidence>
<protein>
    <recommendedName>
        <fullName evidence="8">Sporulation integral membrane protein YtvI</fullName>
    </recommendedName>
</protein>
<dbReference type="EMBL" id="LNQE01001877">
    <property type="protein sequence ID" value="KUG03627.1"/>
    <property type="molecule type" value="Genomic_DNA"/>
</dbReference>
<feature type="transmembrane region" description="Helical" evidence="6">
    <location>
        <begin position="256"/>
        <end position="282"/>
    </location>
</feature>
<comment type="subcellular location">
    <subcellularLocation>
        <location evidence="1">Membrane</location>
        <topology evidence="1">Multi-pass membrane protein</topology>
    </subcellularLocation>
</comment>
<feature type="transmembrane region" description="Helical" evidence="6">
    <location>
        <begin position="332"/>
        <end position="356"/>
    </location>
</feature>
<feature type="transmembrane region" description="Helical" evidence="6">
    <location>
        <begin position="42"/>
        <end position="64"/>
    </location>
</feature>
<keyword evidence="5 6" id="KW-0472">Membrane</keyword>
<evidence type="ECO:0000256" key="4">
    <source>
        <dbReference type="ARBA" id="ARBA00022989"/>
    </source>
</evidence>
<dbReference type="PANTHER" id="PTHR21716">
    <property type="entry name" value="TRANSMEMBRANE PROTEIN"/>
    <property type="match status" value="1"/>
</dbReference>
<evidence type="ECO:0000256" key="6">
    <source>
        <dbReference type="SAM" id="Phobius"/>
    </source>
</evidence>
<dbReference type="InterPro" id="IPR002549">
    <property type="entry name" value="AI-2E-like"/>
</dbReference>
<dbReference type="InterPro" id="IPR014227">
    <property type="entry name" value="YtvI-like"/>
</dbReference>
<organism evidence="7">
    <name type="scientific">hydrocarbon metagenome</name>
    <dbReference type="NCBI Taxonomy" id="938273"/>
    <lineage>
        <taxon>unclassified sequences</taxon>
        <taxon>metagenomes</taxon>
        <taxon>ecological metagenomes</taxon>
    </lineage>
</organism>
<name>A0A0W8E4S4_9ZZZZ</name>
<comment type="caution">
    <text evidence="7">The sequence shown here is derived from an EMBL/GenBank/DDBJ whole genome shotgun (WGS) entry which is preliminary data.</text>
</comment>
<evidence type="ECO:0000313" key="7">
    <source>
        <dbReference type="EMBL" id="KUG03627.1"/>
    </source>
</evidence>
<feature type="transmembrane region" description="Helical" evidence="6">
    <location>
        <begin position="76"/>
        <end position="98"/>
    </location>
</feature>
<comment type="similarity">
    <text evidence="2">Belongs to the autoinducer-2 exporter (AI-2E) (TC 2.A.86) family.</text>
</comment>
<sequence length="372" mass="41308">MDPELNRYVKLFVKLGIFVLAMLAVYLIVAFILPIIGNVLSYLPSLLLPFILAIVMAMIIEPLVIIFEKKIRLKRAWAVALSLFIMVGGFIYIISWLISRVIRDLMTLFPELAAYSDQVTESFLAAISDLKVFYLKLNLPAEVQTAMHNSLQEAIKTFSSLVSNSIDILTAAVSLLPGIFAFIVIAAIATFLISNDRYELKKFVYRFLPVKTQSKTSSIFNQLIKILVGFLRAYLILISITAILTMTLLKVIGVEYVLTIGIFVGLLDLLPILGPGLLFVPWILVEFILGNTKLGVGLLVIYLIISLVRQFTEPKIIGENIGLHPLVTLMALYFGLKLGGAVGLILGPVTVVIIIASYRAGLFDSLNWRKEQ</sequence>
<dbReference type="AlphaFoldDB" id="A0A0W8E4S4"/>
<evidence type="ECO:0000256" key="3">
    <source>
        <dbReference type="ARBA" id="ARBA00022692"/>
    </source>
</evidence>
<evidence type="ECO:0000256" key="5">
    <source>
        <dbReference type="ARBA" id="ARBA00023136"/>
    </source>
</evidence>
<feature type="transmembrane region" description="Helical" evidence="6">
    <location>
        <begin position="223"/>
        <end position="244"/>
    </location>
</feature>
<proteinExistence type="inferred from homology"/>
<reference evidence="7" key="1">
    <citation type="journal article" date="2015" name="Proc. Natl. Acad. Sci. U.S.A.">
        <title>Networks of energetic and metabolic interactions define dynamics in microbial communities.</title>
        <authorList>
            <person name="Embree M."/>
            <person name="Liu J.K."/>
            <person name="Al-Bassam M.M."/>
            <person name="Zengler K."/>
        </authorList>
    </citation>
    <scope>NUCLEOTIDE SEQUENCE</scope>
</reference>
<gene>
    <name evidence="7" type="ORF">ASZ90_019060</name>
</gene>
<dbReference type="PANTHER" id="PTHR21716:SF68">
    <property type="entry name" value="TRANSPORT PROTEIN YTVI-RELATED"/>
    <property type="match status" value="1"/>
</dbReference>
<feature type="transmembrane region" description="Helical" evidence="6">
    <location>
        <begin position="168"/>
        <end position="193"/>
    </location>
</feature>
<evidence type="ECO:0008006" key="8">
    <source>
        <dbReference type="Google" id="ProtNLM"/>
    </source>
</evidence>
<keyword evidence="4 6" id="KW-1133">Transmembrane helix</keyword>
<dbReference type="GO" id="GO:0016020">
    <property type="term" value="C:membrane"/>
    <property type="evidence" value="ECO:0007669"/>
    <property type="project" value="UniProtKB-SubCell"/>
</dbReference>
<feature type="transmembrane region" description="Helical" evidence="6">
    <location>
        <begin position="294"/>
        <end position="312"/>
    </location>
</feature>
<dbReference type="GO" id="GO:0055085">
    <property type="term" value="P:transmembrane transport"/>
    <property type="evidence" value="ECO:0007669"/>
    <property type="project" value="TreeGrafter"/>
</dbReference>
<keyword evidence="3 6" id="KW-0812">Transmembrane</keyword>
<dbReference type="Pfam" id="PF01594">
    <property type="entry name" value="AI-2E_transport"/>
    <property type="match status" value="1"/>
</dbReference>